<dbReference type="RefSeq" id="XP_035662765.1">
    <property type="nucleotide sequence ID" value="XM_035806872.1"/>
</dbReference>
<dbReference type="AlphaFoldDB" id="A0A9J7HQT4"/>
<evidence type="ECO:0000256" key="1">
    <source>
        <dbReference type="SAM" id="MobiDB-lite"/>
    </source>
</evidence>
<organism evidence="2 3">
    <name type="scientific">Branchiostoma floridae</name>
    <name type="common">Florida lancelet</name>
    <name type="synonym">Amphioxus</name>
    <dbReference type="NCBI Taxonomy" id="7739"/>
    <lineage>
        <taxon>Eukaryota</taxon>
        <taxon>Metazoa</taxon>
        <taxon>Chordata</taxon>
        <taxon>Cephalochordata</taxon>
        <taxon>Leptocardii</taxon>
        <taxon>Amphioxiformes</taxon>
        <taxon>Branchiostomatidae</taxon>
        <taxon>Branchiostoma</taxon>
    </lineage>
</organism>
<reference evidence="3" key="2">
    <citation type="submission" date="2025-08" db="UniProtKB">
        <authorList>
            <consortium name="RefSeq"/>
        </authorList>
    </citation>
    <scope>IDENTIFICATION</scope>
    <source>
        <strain evidence="3">S238N-H82</strain>
        <tissue evidence="3">Testes</tissue>
    </source>
</reference>
<feature type="region of interest" description="Disordered" evidence="1">
    <location>
        <begin position="492"/>
        <end position="518"/>
    </location>
</feature>
<reference evidence="2" key="1">
    <citation type="journal article" date="2020" name="Nat. Ecol. Evol.">
        <title>Deeply conserved synteny resolves early events in vertebrate evolution.</title>
        <authorList>
            <person name="Simakov O."/>
            <person name="Marletaz F."/>
            <person name="Yue J.X."/>
            <person name="O'Connell B."/>
            <person name="Jenkins J."/>
            <person name="Brandt A."/>
            <person name="Calef R."/>
            <person name="Tung C.H."/>
            <person name="Huang T.K."/>
            <person name="Schmutz J."/>
            <person name="Satoh N."/>
            <person name="Yu J.K."/>
            <person name="Putnam N.H."/>
            <person name="Green R.E."/>
            <person name="Rokhsar D.S."/>
        </authorList>
    </citation>
    <scope>NUCLEOTIDE SEQUENCE [LARGE SCALE GENOMIC DNA]</scope>
    <source>
        <strain evidence="2">S238N-H82</strain>
    </source>
</reference>
<gene>
    <name evidence="3" type="primary">LOC118406646</name>
</gene>
<proteinExistence type="predicted"/>
<feature type="compositionally biased region" description="Polar residues" evidence="1">
    <location>
        <begin position="83"/>
        <end position="98"/>
    </location>
</feature>
<feature type="compositionally biased region" description="Basic and acidic residues" evidence="1">
    <location>
        <begin position="127"/>
        <end position="146"/>
    </location>
</feature>
<feature type="compositionally biased region" description="Basic and acidic residues" evidence="1">
    <location>
        <begin position="277"/>
        <end position="287"/>
    </location>
</feature>
<keyword evidence="2" id="KW-1185">Reference proteome</keyword>
<dbReference type="Proteomes" id="UP000001554">
    <property type="component" value="Chromosome 19"/>
</dbReference>
<dbReference type="OMA" id="QGQSENM"/>
<feature type="compositionally biased region" description="Polar residues" evidence="1">
    <location>
        <begin position="107"/>
        <end position="118"/>
    </location>
</feature>
<feature type="region of interest" description="Disordered" evidence="1">
    <location>
        <begin position="83"/>
        <end position="147"/>
    </location>
</feature>
<dbReference type="GeneID" id="118406646"/>
<feature type="region of interest" description="Disordered" evidence="1">
    <location>
        <begin position="277"/>
        <end position="316"/>
    </location>
</feature>
<accession>A0A9J7HQT4</accession>
<protein>
    <submittedName>
        <fullName evidence="3">Uncharacterized protein LOC118406646</fullName>
    </submittedName>
</protein>
<evidence type="ECO:0000313" key="3">
    <source>
        <dbReference type="RefSeq" id="XP_035662765.1"/>
    </source>
</evidence>
<feature type="compositionally biased region" description="Basic and acidic residues" evidence="1">
    <location>
        <begin position="498"/>
        <end position="507"/>
    </location>
</feature>
<dbReference type="KEGG" id="bfo:118406646"/>
<evidence type="ECO:0000313" key="2">
    <source>
        <dbReference type="Proteomes" id="UP000001554"/>
    </source>
</evidence>
<dbReference type="OrthoDB" id="10047095at2759"/>
<sequence length="534" mass="60715">MDGLKEHLCGLSREVTLAVLPRLYMEEVVTELRRRNISTDTSTTGNCREHLLRILQDVMEQEYHREGAGASSDLDILQMPQVGTTPGSSPQNSTTVISLPSHRTEGTSRINPSVSCSLSDLEEADSSIERVDQRQRAVQKDSRSDEGMTAVPVRVTVSNNIGWSMSSKDDETVTNVTEKDASSELDPAVQHAHSCGLKQEPIDQSRDCTSENEIDRCHDCIENSSRREPALPTVMAEDLLASFGNVLEQGQSENMVYGVLHELVKQVAENRRAIQELRDQQQQRVHEPSMSGGQGEGEEENGSRRKRRKTAHNSKVPDRCRVDLRKVYKTLLEGDNDFNGFNLNEALTSRYNQRVLQTLHLEIAKEYGGEQKCPFSPMEVKDAAKRYYRSQKDDRLRRDKGKLTAHRNAMRKEQRLMQKVHRRRRALEKCRDSWTDRTKKMATEILAKQYQSSESSGDEYHDPPRFTVRRLPWESEALRKLKDSLDKVCPQRGSTRVLSDELSERTVPEGTPPWAVKGLYQGDLDECMSDSLED</sequence>
<name>A0A9J7HQT4_BRAFL</name>